<sequence length="145" mass="15984">MTMAQNPISVRNRDLLISGDTLLLNQSLAMNVQLYAVKKGRVSVSQQVIVTMNMSKLFSISLDSDFDQINDQLNKLDDLAKQNPQKALNILTGFASVVNNKAADPVHNQSKSTNKTDVDAGKEFSNIDSAKALIFFQSKLILNEI</sequence>
<reference evidence="1 2" key="1">
    <citation type="journal article" date="2018" name="Sci. Rep.">
        <title>Genomic signatures of local adaptation to the degree of environmental predictability in rotifers.</title>
        <authorList>
            <person name="Franch-Gras L."/>
            <person name="Hahn C."/>
            <person name="Garcia-Roger E.M."/>
            <person name="Carmona M.J."/>
            <person name="Serra M."/>
            <person name="Gomez A."/>
        </authorList>
    </citation>
    <scope>NUCLEOTIDE SEQUENCE [LARGE SCALE GENOMIC DNA]</scope>
    <source>
        <strain evidence="1">HYR1</strain>
    </source>
</reference>
<dbReference type="AlphaFoldDB" id="A0A3M7PUW4"/>
<dbReference type="Proteomes" id="UP000276133">
    <property type="component" value="Unassembled WGS sequence"/>
</dbReference>
<dbReference type="EMBL" id="REGN01008843">
    <property type="protein sequence ID" value="RNA02531.1"/>
    <property type="molecule type" value="Genomic_DNA"/>
</dbReference>
<gene>
    <name evidence="1" type="ORF">BpHYR1_023188</name>
</gene>
<proteinExistence type="predicted"/>
<evidence type="ECO:0000313" key="1">
    <source>
        <dbReference type="EMBL" id="RNA02531.1"/>
    </source>
</evidence>
<comment type="caution">
    <text evidence="1">The sequence shown here is derived from an EMBL/GenBank/DDBJ whole genome shotgun (WGS) entry which is preliminary data.</text>
</comment>
<protein>
    <submittedName>
        <fullName evidence="1">Uncharacterized protein</fullName>
    </submittedName>
</protein>
<accession>A0A3M7PUW4</accession>
<keyword evidence="2" id="KW-1185">Reference proteome</keyword>
<evidence type="ECO:0000313" key="2">
    <source>
        <dbReference type="Proteomes" id="UP000276133"/>
    </source>
</evidence>
<organism evidence="1 2">
    <name type="scientific">Brachionus plicatilis</name>
    <name type="common">Marine rotifer</name>
    <name type="synonym">Brachionus muelleri</name>
    <dbReference type="NCBI Taxonomy" id="10195"/>
    <lineage>
        <taxon>Eukaryota</taxon>
        <taxon>Metazoa</taxon>
        <taxon>Spiralia</taxon>
        <taxon>Gnathifera</taxon>
        <taxon>Rotifera</taxon>
        <taxon>Eurotatoria</taxon>
        <taxon>Monogononta</taxon>
        <taxon>Pseudotrocha</taxon>
        <taxon>Ploima</taxon>
        <taxon>Brachionidae</taxon>
        <taxon>Brachionus</taxon>
    </lineage>
</organism>
<name>A0A3M7PUW4_BRAPC</name>